<comment type="caution">
    <text evidence="11">The sequence shown here is derived from an EMBL/GenBank/DDBJ whole genome shotgun (WGS) entry which is preliminary data.</text>
</comment>
<evidence type="ECO:0000313" key="11">
    <source>
        <dbReference type="EMBL" id="KAJ5108517.1"/>
    </source>
</evidence>
<gene>
    <name evidence="11" type="ORF">N7456_005192</name>
</gene>
<evidence type="ECO:0000256" key="1">
    <source>
        <dbReference type="ARBA" id="ARBA00008072"/>
    </source>
</evidence>
<dbReference type="Pfam" id="PF00107">
    <property type="entry name" value="ADH_zinc_N"/>
    <property type="match status" value="1"/>
</dbReference>
<comment type="pathway">
    <text evidence="8">Carbohydrate degradation; L-arabinose degradation via L-arabinitol; D-xylulose 5-phosphate from L-arabinose (fungal route): step 4/5.</text>
</comment>
<keyword evidence="12" id="KW-1185">Reference proteome</keyword>
<accession>A0A9W9FZL5</accession>
<dbReference type="OrthoDB" id="2148442at2759"/>
<dbReference type="GO" id="GO:0006062">
    <property type="term" value="P:sorbitol catabolic process"/>
    <property type="evidence" value="ECO:0007669"/>
    <property type="project" value="TreeGrafter"/>
</dbReference>
<name>A0A9W9FZL5_9EURO</name>
<keyword evidence="5 8" id="KW-0560">Oxidoreductase</keyword>
<comment type="catalytic activity">
    <reaction evidence="7">
        <text>L-arabinitol + NAD(+) = L-xylulose + NADH + H(+)</text>
        <dbReference type="Rhea" id="RHEA:16381"/>
        <dbReference type="ChEBI" id="CHEBI:15378"/>
        <dbReference type="ChEBI" id="CHEBI:17399"/>
        <dbReference type="ChEBI" id="CHEBI:18403"/>
        <dbReference type="ChEBI" id="CHEBI:57540"/>
        <dbReference type="ChEBI" id="CHEBI:57945"/>
        <dbReference type="EC" id="1.1.1.12"/>
    </reaction>
</comment>
<evidence type="ECO:0000256" key="6">
    <source>
        <dbReference type="ARBA" id="ARBA00023027"/>
    </source>
</evidence>
<dbReference type="InterPro" id="IPR013149">
    <property type="entry name" value="ADH-like_C"/>
</dbReference>
<keyword evidence="4 8" id="KW-0862">Zinc</keyword>
<dbReference type="GO" id="GO:0050019">
    <property type="term" value="F:L-arabinitol 4-dehydrogenase activity"/>
    <property type="evidence" value="ECO:0007669"/>
    <property type="project" value="UniProtKB-EC"/>
</dbReference>
<dbReference type="GO" id="GO:0042732">
    <property type="term" value="P:D-xylose metabolic process"/>
    <property type="evidence" value="ECO:0007669"/>
    <property type="project" value="UniProtKB-UniRule"/>
</dbReference>
<evidence type="ECO:0000313" key="12">
    <source>
        <dbReference type="Proteomes" id="UP001149165"/>
    </source>
</evidence>
<evidence type="ECO:0000256" key="7">
    <source>
        <dbReference type="ARBA" id="ARBA00049317"/>
    </source>
</evidence>
<reference evidence="11" key="1">
    <citation type="submission" date="2022-11" db="EMBL/GenBank/DDBJ databases">
        <authorList>
            <person name="Petersen C."/>
        </authorList>
    </citation>
    <scope>NUCLEOTIDE SEQUENCE</scope>
    <source>
        <strain evidence="11">IBT 30069</strain>
    </source>
</reference>
<dbReference type="InterPro" id="IPR036291">
    <property type="entry name" value="NAD(P)-bd_dom_sf"/>
</dbReference>
<dbReference type="Pfam" id="PF08240">
    <property type="entry name" value="ADH_N"/>
    <property type="match status" value="1"/>
</dbReference>
<dbReference type="GO" id="GO:0046526">
    <property type="term" value="F:D-xylulose reductase activity"/>
    <property type="evidence" value="ECO:0007669"/>
    <property type="project" value="UniProtKB-EC"/>
</dbReference>
<dbReference type="PANTHER" id="PTHR43161">
    <property type="entry name" value="SORBITOL DEHYDROGENASE"/>
    <property type="match status" value="1"/>
</dbReference>
<dbReference type="EMBL" id="JAPQKH010000003">
    <property type="protein sequence ID" value="KAJ5108517.1"/>
    <property type="molecule type" value="Genomic_DNA"/>
</dbReference>
<dbReference type="EC" id="1.1.1.9" evidence="8"/>
<dbReference type="SUPFAM" id="SSF51735">
    <property type="entry name" value="NAD(P)-binding Rossmann-fold domains"/>
    <property type="match status" value="1"/>
</dbReference>
<evidence type="ECO:0000256" key="4">
    <source>
        <dbReference type="ARBA" id="ARBA00022833"/>
    </source>
</evidence>
<sequence>MAFETTDTIRQIAQNVGMYTDSSHNLWLDKALPNAEDVQTGNGLQAGEVTVAIKSTGICGSDVHFWKHGGIGPWQVTEPHILGHESAGVVIAAHPTVKNLVVGDHVAVEPHIVCSTCEPCLTGRYNGCKSLIFRSSPPSHGLLRRYVNHPAVWCHKIGGLSFDQGALLEPLSVALTAVTRSGVKIGDPVLICGAGPIGLITLIACKAAGAYPLIITDIDEARLHFAKSLVPQAITHKVERDETPKDFAATMATRLGEAVEISVALECTGVQSSIGNAIQAVKFGGKVFVIGVGKDKMEIPFMRCSANEVDLQFQQRYVNMWPRAIRVLQSGMIDLDRLITHTFPLEDGIEAFETASNPESKSIKVIIRS</sequence>
<evidence type="ECO:0000256" key="8">
    <source>
        <dbReference type="RuleBase" id="RU369026"/>
    </source>
</evidence>
<dbReference type="AlphaFoldDB" id="A0A9W9FZL5"/>
<reference evidence="11" key="2">
    <citation type="journal article" date="2023" name="IMA Fungus">
        <title>Comparative genomic study of the Penicillium genus elucidates a diverse pangenome and 15 lateral gene transfer events.</title>
        <authorList>
            <person name="Petersen C."/>
            <person name="Sorensen T."/>
            <person name="Nielsen M.R."/>
            <person name="Sondergaard T.E."/>
            <person name="Sorensen J.L."/>
            <person name="Fitzpatrick D.A."/>
            <person name="Frisvad J.C."/>
            <person name="Nielsen K.L."/>
        </authorList>
    </citation>
    <scope>NUCLEOTIDE SEQUENCE</scope>
    <source>
        <strain evidence="11">IBT 30069</strain>
    </source>
</reference>
<evidence type="ECO:0000256" key="3">
    <source>
        <dbReference type="ARBA" id="ARBA00022723"/>
    </source>
</evidence>
<keyword evidence="8" id="KW-0119">Carbohydrate metabolism</keyword>
<keyword evidence="3 8" id="KW-0479">Metal-binding</keyword>
<dbReference type="PANTHER" id="PTHR43161:SF12">
    <property type="entry name" value="L-ARABINITOL 4-DEHYDROGENASE"/>
    <property type="match status" value="1"/>
</dbReference>
<comment type="catalytic activity">
    <reaction evidence="8">
        <text>xylitol + NAD(+) = D-xylulose + NADH + H(+)</text>
        <dbReference type="Rhea" id="RHEA:20433"/>
        <dbReference type="ChEBI" id="CHEBI:15378"/>
        <dbReference type="ChEBI" id="CHEBI:17140"/>
        <dbReference type="ChEBI" id="CHEBI:17151"/>
        <dbReference type="ChEBI" id="CHEBI:57540"/>
        <dbReference type="ChEBI" id="CHEBI:57945"/>
        <dbReference type="EC" id="1.1.1.9"/>
    </reaction>
</comment>
<dbReference type="InterPro" id="IPR011032">
    <property type="entry name" value="GroES-like_sf"/>
</dbReference>
<organism evidence="11 12">
    <name type="scientific">Penicillium angulare</name>
    <dbReference type="NCBI Taxonomy" id="116970"/>
    <lineage>
        <taxon>Eukaryota</taxon>
        <taxon>Fungi</taxon>
        <taxon>Dikarya</taxon>
        <taxon>Ascomycota</taxon>
        <taxon>Pezizomycotina</taxon>
        <taxon>Eurotiomycetes</taxon>
        <taxon>Eurotiomycetidae</taxon>
        <taxon>Eurotiales</taxon>
        <taxon>Aspergillaceae</taxon>
        <taxon>Penicillium</taxon>
    </lineage>
</organism>
<dbReference type="Gene3D" id="3.90.180.10">
    <property type="entry name" value="Medium-chain alcohol dehydrogenases, catalytic domain"/>
    <property type="match status" value="1"/>
</dbReference>
<dbReference type="Gene3D" id="3.40.50.720">
    <property type="entry name" value="NAD(P)-binding Rossmann-like Domain"/>
    <property type="match status" value="1"/>
</dbReference>
<proteinExistence type="inferred from homology"/>
<feature type="domain" description="Alcohol dehydrogenase-like N-terminal" evidence="10">
    <location>
        <begin position="46"/>
        <end position="157"/>
    </location>
</feature>
<dbReference type="GO" id="GO:0008270">
    <property type="term" value="F:zinc ion binding"/>
    <property type="evidence" value="ECO:0007669"/>
    <property type="project" value="UniProtKB-UniRule"/>
</dbReference>
<comment type="similarity">
    <text evidence="1 8">Belongs to the zinc-containing alcohol dehydrogenase family.</text>
</comment>
<dbReference type="FunFam" id="3.40.50.720:FF:000068">
    <property type="entry name" value="Sorbitol dehydrogenase"/>
    <property type="match status" value="1"/>
</dbReference>
<dbReference type="CDD" id="cd05285">
    <property type="entry name" value="sorbitol_DH"/>
    <property type="match status" value="1"/>
</dbReference>
<dbReference type="Proteomes" id="UP001149165">
    <property type="component" value="Unassembled WGS sequence"/>
</dbReference>
<dbReference type="GO" id="GO:0003939">
    <property type="term" value="F:L-iditol 2-dehydrogenase (NAD+) activity"/>
    <property type="evidence" value="ECO:0007669"/>
    <property type="project" value="TreeGrafter"/>
</dbReference>
<evidence type="ECO:0000259" key="10">
    <source>
        <dbReference type="Pfam" id="PF08240"/>
    </source>
</evidence>
<keyword evidence="6 8" id="KW-0520">NAD</keyword>
<protein>
    <recommendedName>
        <fullName evidence="8">D-xylulose reductase</fullName>
        <ecNumber evidence="8">1.1.1.9</ecNumber>
    </recommendedName>
    <alternativeName>
        <fullName evidence="8">Xylitol dehydrogenase</fullName>
    </alternativeName>
</protein>
<evidence type="ECO:0000256" key="5">
    <source>
        <dbReference type="ARBA" id="ARBA00023002"/>
    </source>
</evidence>
<comment type="subunit">
    <text evidence="2">Homotetramer.</text>
</comment>
<dbReference type="InterPro" id="IPR013154">
    <property type="entry name" value="ADH-like_N"/>
</dbReference>
<keyword evidence="8" id="KW-0859">Xylose metabolism</keyword>
<comment type="cofactor">
    <cofactor evidence="8">
        <name>Zn(2+)</name>
        <dbReference type="ChEBI" id="CHEBI:29105"/>
    </cofactor>
    <text evidence="8">Binds 1 or 2 Zn(2+) ions per subunit.</text>
</comment>
<dbReference type="InterPro" id="IPR045306">
    <property type="entry name" value="SDH-like"/>
</dbReference>
<feature type="domain" description="Alcohol dehydrogenase-like C-terminal" evidence="9">
    <location>
        <begin position="196"/>
        <end position="329"/>
    </location>
</feature>
<comment type="function">
    <text evidence="8">Xylitol dehydrogenase which catalyzes the conversion of xylitol to D-xylulose. Xylose is a major component of hemicelluloses such as xylan. Most fungi utilize D-xylose via three enzymatic reactions, xylose reductase (XR), xylitol dehydrogenase (XDH), and xylulokinase, to form xylulose 5-phosphate, which enters pentose phosphate pathway.</text>
</comment>
<evidence type="ECO:0000256" key="2">
    <source>
        <dbReference type="ARBA" id="ARBA00011881"/>
    </source>
</evidence>
<dbReference type="SUPFAM" id="SSF50129">
    <property type="entry name" value="GroES-like"/>
    <property type="match status" value="1"/>
</dbReference>
<evidence type="ECO:0000259" key="9">
    <source>
        <dbReference type="Pfam" id="PF00107"/>
    </source>
</evidence>
<dbReference type="GO" id="GO:0019569">
    <property type="term" value="P:L-arabinose catabolic process to D-xylulose 5-phosphate"/>
    <property type="evidence" value="ECO:0007669"/>
    <property type="project" value="UniProtKB-UniRule"/>
</dbReference>